<dbReference type="InterPro" id="IPR012893">
    <property type="entry name" value="HipA-like_C"/>
</dbReference>
<dbReference type="GO" id="GO:0005829">
    <property type="term" value="C:cytosol"/>
    <property type="evidence" value="ECO:0007669"/>
    <property type="project" value="TreeGrafter"/>
</dbReference>
<dbReference type="CDD" id="cd17808">
    <property type="entry name" value="HipA_Ec_like"/>
    <property type="match status" value="1"/>
</dbReference>
<organism evidence="6 7">
    <name type="scientific">Microlunatus phosphovorus (strain ATCC 700054 / DSM 10555 / JCM 9379 / NBRC 101784 / NCIMB 13414 / VKM Ac-1990 / NM-1)</name>
    <dbReference type="NCBI Taxonomy" id="1032480"/>
    <lineage>
        <taxon>Bacteria</taxon>
        <taxon>Bacillati</taxon>
        <taxon>Actinomycetota</taxon>
        <taxon>Actinomycetes</taxon>
        <taxon>Propionibacteriales</taxon>
        <taxon>Propionibacteriaceae</taxon>
        <taxon>Microlunatus</taxon>
    </lineage>
</organism>
<name>F5XRI5_MICPN</name>
<evidence type="ECO:0000256" key="2">
    <source>
        <dbReference type="ARBA" id="ARBA00022679"/>
    </source>
</evidence>
<dbReference type="Proteomes" id="UP000007947">
    <property type="component" value="Chromosome"/>
</dbReference>
<dbReference type="InterPro" id="IPR052028">
    <property type="entry name" value="HipA_Ser/Thr_kinase"/>
</dbReference>
<evidence type="ECO:0000313" key="7">
    <source>
        <dbReference type="Proteomes" id="UP000007947"/>
    </source>
</evidence>
<comment type="similarity">
    <text evidence="1">Belongs to the HipA Ser/Thr kinase family.</text>
</comment>
<dbReference type="PANTHER" id="PTHR37419">
    <property type="entry name" value="SERINE/THREONINE-PROTEIN KINASE TOXIN HIPA"/>
    <property type="match status" value="1"/>
</dbReference>
<keyword evidence="3" id="KW-0418">Kinase</keyword>
<evidence type="ECO:0000256" key="3">
    <source>
        <dbReference type="ARBA" id="ARBA00022777"/>
    </source>
</evidence>
<feature type="domain" description="HipA N-terminal subdomain 1" evidence="5">
    <location>
        <begin position="8"/>
        <end position="107"/>
    </location>
</feature>
<accession>F5XRI5</accession>
<keyword evidence="2" id="KW-0808">Transferase</keyword>
<evidence type="ECO:0000259" key="4">
    <source>
        <dbReference type="Pfam" id="PF07804"/>
    </source>
</evidence>
<dbReference type="HOGENOM" id="CLU_030167_2_1_11"/>
<dbReference type="AlphaFoldDB" id="F5XRI5"/>
<evidence type="ECO:0000256" key="1">
    <source>
        <dbReference type="ARBA" id="ARBA00010164"/>
    </source>
</evidence>
<dbReference type="Pfam" id="PF07804">
    <property type="entry name" value="HipA_C"/>
    <property type="match status" value="1"/>
</dbReference>
<dbReference type="RefSeq" id="WP_013862558.1">
    <property type="nucleotide sequence ID" value="NC_015635.1"/>
</dbReference>
<sequence>MTRRQDVLDLWLDARHIGQLLRGAEGQVEFLYDADYRSDAETTPLSVSMPKTQAGHGPDRVMPWLSNLLPDAVEVRDRWAAKFGERRNDPFTLLRHMGQDAPGSVQVVPEGMMPASAGSLSSISDARIAERVQGILVDPDHWVDDGDQDESRFSLGGIQGKFALARIGERWFEPNGRAASTHIVKPGMAIVSGVTNAAVQAVEYVTMRAARLVGVPAAAVEICDFAGISAFVTTRYDRRVQGDGSVLRIHQEDFCQALGVFPARKYEEDGGPTMADMARLVREAASLAYLDNDQRALTRLFAFNLLTAGVDAHAKNHSLLLAGQGVRLAPAYDLISAHGIWDADRVRHKSSAAVKYGNSRRFRSITGRDIARTADVLGTDREGFVELLGDLGRALPESFEAALAELPKGIADERALRLPEHVSDFANSVVGRVSASDLARENTPTFAPTEQVAAGATSGHVWVPGRWVRDSWRSGHYRSRSTQR</sequence>
<proteinExistence type="inferred from homology"/>
<dbReference type="InterPro" id="IPR017508">
    <property type="entry name" value="HipA_N1"/>
</dbReference>
<dbReference type="PANTHER" id="PTHR37419:SF1">
    <property type="entry name" value="SERINE_THREONINE-PROTEIN KINASE TOXIN HIPA"/>
    <property type="match status" value="1"/>
</dbReference>
<protein>
    <recommendedName>
        <fullName evidence="8">Serine/threonine-protein kinase HipA</fullName>
    </recommendedName>
</protein>
<keyword evidence="7" id="KW-1185">Reference proteome</keyword>
<dbReference type="OrthoDB" id="3182374at2"/>
<dbReference type="eggNOG" id="COG3550">
    <property type="taxonomic scope" value="Bacteria"/>
</dbReference>
<dbReference type="STRING" id="1032480.MLP_16610"/>
<dbReference type="GO" id="GO:0004674">
    <property type="term" value="F:protein serine/threonine kinase activity"/>
    <property type="evidence" value="ECO:0007669"/>
    <property type="project" value="TreeGrafter"/>
</dbReference>
<evidence type="ECO:0000313" key="6">
    <source>
        <dbReference type="EMBL" id="BAK34675.1"/>
    </source>
</evidence>
<dbReference type="Pfam" id="PF13657">
    <property type="entry name" value="Couple_hipA"/>
    <property type="match status" value="1"/>
</dbReference>
<evidence type="ECO:0008006" key="8">
    <source>
        <dbReference type="Google" id="ProtNLM"/>
    </source>
</evidence>
<dbReference type="KEGG" id="mph:MLP_16610"/>
<evidence type="ECO:0000259" key="5">
    <source>
        <dbReference type="Pfam" id="PF13657"/>
    </source>
</evidence>
<dbReference type="NCBIfam" id="TIGR03071">
    <property type="entry name" value="couple_hipA"/>
    <property type="match status" value="1"/>
</dbReference>
<gene>
    <name evidence="6" type="ordered locus">MLP_16610</name>
</gene>
<feature type="domain" description="HipA-like C-terminal" evidence="4">
    <location>
        <begin position="153"/>
        <end position="391"/>
    </location>
</feature>
<reference evidence="6 7" key="1">
    <citation type="submission" date="2011-05" db="EMBL/GenBank/DDBJ databases">
        <title>Whole genome sequence of Microlunatus phosphovorus NM-1.</title>
        <authorList>
            <person name="Hosoyama A."/>
            <person name="Sasaki K."/>
            <person name="Harada T."/>
            <person name="Igarashi R."/>
            <person name="Kawakoshi A."/>
            <person name="Sasagawa M."/>
            <person name="Fukada J."/>
            <person name="Nakamura S."/>
            <person name="Katano Y."/>
            <person name="Hanada S."/>
            <person name="Kamagata Y."/>
            <person name="Nakamura N."/>
            <person name="Yamazaki S."/>
            <person name="Fujita N."/>
        </authorList>
    </citation>
    <scope>NUCLEOTIDE SEQUENCE [LARGE SCALE GENOMIC DNA]</scope>
    <source>
        <strain evidence="7">ATCC 700054 / DSM 10555 / JCM 9379 / NBRC 101784 / NCIMB 13414 / VKM Ac-1990 / NM-1</strain>
    </source>
</reference>
<dbReference type="EMBL" id="AP012204">
    <property type="protein sequence ID" value="BAK34675.1"/>
    <property type="molecule type" value="Genomic_DNA"/>
</dbReference>